<dbReference type="EMBL" id="JABXWP010000010">
    <property type="protein sequence ID" value="NVO88476.1"/>
    <property type="molecule type" value="Genomic_DNA"/>
</dbReference>
<organism evidence="1 4">
    <name type="scientific">Lacticaseibacillus rhamnosus</name>
    <name type="common">Lactobacillus rhamnosus</name>
    <dbReference type="NCBI Taxonomy" id="47715"/>
    <lineage>
        <taxon>Bacteria</taxon>
        <taxon>Bacillati</taxon>
        <taxon>Bacillota</taxon>
        <taxon>Bacilli</taxon>
        <taxon>Lactobacillales</taxon>
        <taxon>Lactobacillaceae</taxon>
        <taxon>Lacticaseibacillus</taxon>
    </lineage>
</organism>
<dbReference type="Proteomes" id="UP000542889">
    <property type="component" value="Unassembled WGS sequence"/>
</dbReference>
<evidence type="ECO:0000313" key="1">
    <source>
        <dbReference type="EMBL" id="NVO88476.1"/>
    </source>
</evidence>
<comment type="caution">
    <text evidence="1">The sequence shown here is derived from an EMBL/GenBank/DDBJ whole genome shotgun (WGS) entry which is preliminary data.</text>
</comment>
<dbReference type="RefSeq" id="WP_032963679.1">
    <property type="nucleotide sequence ID" value="NZ_CP017063.1"/>
</dbReference>
<dbReference type="EMBL" id="PKJX01000001">
    <property type="protein sequence ID" value="PLA58181.1"/>
    <property type="molecule type" value="Genomic_DNA"/>
</dbReference>
<reference evidence="1 4" key="2">
    <citation type="submission" date="2020-06" db="EMBL/GenBank/DDBJ databases">
        <title>Lactobacillus rhamnosus QC,genome.</title>
        <authorList>
            <person name="Yi H."/>
            <person name="Jin M."/>
        </authorList>
    </citation>
    <scope>NUCLEOTIDE SEQUENCE [LARGE SCALE GENOMIC DNA]</scope>
    <source>
        <strain evidence="1 4">QC</strain>
    </source>
</reference>
<dbReference type="Proteomes" id="UP000234212">
    <property type="component" value="Unassembled WGS sequence"/>
</dbReference>
<dbReference type="AlphaFoldDB" id="A0A179YCI8"/>
<reference evidence="2 3" key="1">
    <citation type="submission" date="2017-12" db="EMBL/GenBank/DDBJ databases">
        <title>Phylogenetic diversity of female urinary microbiome.</title>
        <authorList>
            <person name="Thomas-White K."/>
            <person name="Wolfe A.J."/>
        </authorList>
    </citation>
    <scope>NUCLEOTIDE SEQUENCE [LARGE SCALE GENOMIC DNA]</scope>
    <source>
        <strain evidence="2 3">UMB0004</strain>
    </source>
</reference>
<evidence type="ECO:0000313" key="2">
    <source>
        <dbReference type="EMBL" id="PLA58181.1"/>
    </source>
</evidence>
<sequence length="100" mass="11707">MENKSSALQNVTHHLVASYRELFDLAAPTMQMPAHQVDLFIDQAMQRHYQIALYFNHETAPFVGHIVRPLGDKRFLVKGYHSNIFRIMTSTNVNYIKRFK</sequence>
<evidence type="ECO:0000313" key="3">
    <source>
        <dbReference type="Proteomes" id="UP000234212"/>
    </source>
</evidence>
<name>A0A179YCI8_LACRH</name>
<dbReference type="GeneID" id="69832101"/>
<gene>
    <name evidence="2" type="ORF">CYJ91_01100</name>
    <name evidence="1" type="ORF">HWN39_08155</name>
</gene>
<proteinExistence type="predicted"/>
<accession>A0A179YCI8</accession>
<evidence type="ECO:0000313" key="4">
    <source>
        <dbReference type="Proteomes" id="UP000542889"/>
    </source>
</evidence>
<dbReference type="STRING" id="47715.AWJ15_03885"/>
<dbReference type="OrthoDB" id="2295422at2"/>
<protein>
    <submittedName>
        <fullName evidence="1">Uncharacterized protein</fullName>
    </submittedName>
</protein>